<organism evidence="5 6">
    <name type="scientific">Kwoniella newhampshirensis</name>
    <dbReference type="NCBI Taxonomy" id="1651941"/>
    <lineage>
        <taxon>Eukaryota</taxon>
        <taxon>Fungi</taxon>
        <taxon>Dikarya</taxon>
        <taxon>Basidiomycota</taxon>
        <taxon>Agaricomycotina</taxon>
        <taxon>Tremellomycetes</taxon>
        <taxon>Tremellales</taxon>
        <taxon>Cryptococcaceae</taxon>
        <taxon>Kwoniella</taxon>
    </lineage>
</organism>
<keyword evidence="6" id="KW-1185">Reference proteome</keyword>
<feature type="compositionally biased region" description="Basic and acidic residues" evidence="3">
    <location>
        <begin position="604"/>
        <end position="614"/>
    </location>
</feature>
<feature type="compositionally biased region" description="Low complexity" evidence="3">
    <location>
        <begin position="443"/>
        <end position="454"/>
    </location>
</feature>
<evidence type="ECO:0000256" key="1">
    <source>
        <dbReference type="ARBA" id="ARBA00004123"/>
    </source>
</evidence>
<evidence type="ECO:0000313" key="5">
    <source>
        <dbReference type="EMBL" id="KAK8843475.1"/>
    </source>
</evidence>
<dbReference type="Proteomes" id="UP001388673">
    <property type="component" value="Unassembled WGS sequence"/>
</dbReference>
<feature type="region of interest" description="Disordered" evidence="3">
    <location>
        <begin position="146"/>
        <end position="532"/>
    </location>
</feature>
<feature type="compositionally biased region" description="Basic and acidic residues" evidence="3">
    <location>
        <begin position="171"/>
        <end position="181"/>
    </location>
</feature>
<dbReference type="PANTHER" id="PTHR12765">
    <property type="entry name" value="RED PROTEIN IK FACTOR CYTOKINE IK"/>
    <property type="match status" value="1"/>
</dbReference>
<gene>
    <name evidence="5" type="ORF">IAR55_007134</name>
</gene>
<dbReference type="InterPro" id="IPR039896">
    <property type="entry name" value="Red-like"/>
</dbReference>
<dbReference type="GeneID" id="92184392"/>
<sequence length="614" mass="68457">MDQDAFRSLLSAPRPSQGGSSSRGVLGAPAPKRGWGLKVKDGYEKKDDKAKEKPAFAPRQQQKKPVDDRYKDRAEMRRKGLDDEYKPVEKLLEDFEARKASATAPEELEAIEKQRAYLGGDAEHSVLVKGLDYALLAARKAELAREDGENMDDELEELGRELGGKKKKDKVRGEVVKEEGLGKGFKSIAQKKAEAEAAAAASGEKKKKKKKKKVKAENATEPAPPTHVPTTSAAPEITSAALSDVKSEMDMVEKPAIAAPAPVEEADDDDDIFGGVGEYNLAAAVGSDDDDDDDDDKMDVDEKPSRGRSLSRSPDRYKEGKGLGPRSPGYRHRRSGSRSRSKTRRRSYSRDRQGGRGYGPRSPGYRHGRSRSRSRSRSPDFRRRKFPSRSRSYDRRRSPSPGPYRRKFRDRSDSYSRSRSRSRSPYRRVTNHRSPSPSRDGYASRARSPRWRYSPSPPRRRYSPVDHRGRSPLRGRSITPHSLSPEPTEPPRRRSPTRSPTPFLNAPLRSPSRSPSPSSSDQGLAAPSTRLQPLASSAIPSLRSFLEADTVAAKADEKKLRKAKWRAAQGLGTQEGAEDMLGKGREVNEKQKANRDYQILMNKMNKEKGKEKEG</sequence>
<feature type="compositionally biased region" description="Basic residues" evidence="3">
    <location>
        <begin position="205"/>
        <end position="214"/>
    </location>
</feature>
<keyword evidence="2" id="KW-0539">Nucleus</keyword>
<proteinExistence type="predicted"/>
<feature type="compositionally biased region" description="Basic and acidic residues" evidence="3">
    <location>
        <begin position="580"/>
        <end position="595"/>
    </location>
</feature>
<feature type="compositionally biased region" description="Basic and acidic residues" evidence="3">
    <location>
        <begin position="38"/>
        <end position="54"/>
    </location>
</feature>
<feature type="compositionally biased region" description="Basic and acidic residues" evidence="3">
    <location>
        <begin position="64"/>
        <end position="82"/>
    </location>
</feature>
<comment type="caution">
    <text evidence="5">The sequence shown here is derived from an EMBL/GenBank/DDBJ whole genome shotgun (WGS) entry which is preliminary data.</text>
</comment>
<feature type="compositionally biased region" description="Basic residues" evidence="3">
    <location>
        <begin position="418"/>
        <end position="431"/>
    </location>
</feature>
<dbReference type="AlphaFoldDB" id="A0AAW0YTB5"/>
<feature type="compositionally biased region" description="Basic residues" evidence="3">
    <location>
        <begin position="364"/>
        <end position="388"/>
    </location>
</feature>
<feature type="region of interest" description="Disordered" evidence="3">
    <location>
        <begin position="576"/>
        <end position="614"/>
    </location>
</feature>
<accession>A0AAW0YTB5</accession>
<feature type="compositionally biased region" description="Basic residues" evidence="3">
    <location>
        <begin position="329"/>
        <end position="347"/>
    </location>
</feature>
<evidence type="ECO:0000256" key="2">
    <source>
        <dbReference type="ARBA" id="ARBA00023242"/>
    </source>
</evidence>
<comment type="subcellular location">
    <subcellularLocation>
        <location evidence="1">Nucleus</location>
    </subcellularLocation>
</comment>
<dbReference type="InterPro" id="IPR012916">
    <property type="entry name" value="RED_N"/>
</dbReference>
<protein>
    <recommendedName>
        <fullName evidence="4">RED-like N-terminal domain-containing protein</fullName>
    </recommendedName>
</protein>
<evidence type="ECO:0000313" key="6">
    <source>
        <dbReference type="Proteomes" id="UP001388673"/>
    </source>
</evidence>
<feature type="compositionally biased region" description="Low complexity" evidence="3">
    <location>
        <begin position="509"/>
        <end position="520"/>
    </location>
</feature>
<feature type="domain" description="RED-like N-terminal" evidence="4">
    <location>
        <begin position="55"/>
        <end position="171"/>
    </location>
</feature>
<dbReference type="Pfam" id="PF07808">
    <property type="entry name" value="RED_N"/>
    <property type="match status" value="1"/>
</dbReference>
<dbReference type="GO" id="GO:0005634">
    <property type="term" value="C:nucleus"/>
    <property type="evidence" value="ECO:0007669"/>
    <property type="project" value="UniProtKB-SubCell"/>
</dbReference>
<evidence type="ECO:0000256" key="3">
    <source>
        <dbReference type="SAM" id="MobiDB-lite"/>
    </source>
</evidence>
<dbReference type="EMBL" id="JBCAWK010000015">
    <property type="protein sequence ID" value="KAK8843475.1"/>
    <property type="molecule type" value="Genomic_DNA"/>
</dbReference>
<dbReference type="RefSeq" id="XP_066799423.1">
    <property type="nucleotide sequence ID" value="XM_066950208.1"/>
</dbReference>
<dbReference type="KEGG" id="kne:92184392"/>
<feature type="region of interest" description="Disordered" evidence="3">
    <location>
        <begin position="1"/>
        <end position="82"/>
    </location>
</feature>
<evidence type="ECO:0000259" key="4">
    <source>
        <dbReference type="Pfam" id="PF07808"/>
    </source>
</evidence>
<reference evidence="5 6" key="1">
    <citation type="journal article" date="2024" name="bioRxiv">
        <title>Comparative genomics of Cryptococcus and Kwoniella reveals pathogenesis evolution and contrasting karyotype dynamics via intercentromeric recombination or chromosome fusion.</title>
        <authorList>
            <person name="Coelho M.A."/>
            <person name="David-Palma M."/>
            <person name="Shea T."/>
            <person name="Bowers K."/>
            <person name="McGinley-Smith S."/>
            <person name="Mohammad A.W."/>
            <person name="Gnirke A."/>
            <person name="Yurkov A.M."/>
            <person name="Nowrousian M."/>
            <person name="Sun S."/>
            <person name="Cuomo C.A."/>
            <person name="Heitman J."/>
        </authorList>
    </citation>
    <scope>NUCLEOTIDE SEQUENCE [LARGE SCALE GENOMIC DNA]</scope>
    <source>
        <strain evidence="5 6">CBS 13917</strain>
    </source>
</reference>
<feature type="compositionally biased region" description="Low complexity" evidence="3">
    <location>
        <begin position="11"/>
        <end position="24"/>
    </location>
</feature>
<feature type="compositionally biased region" description="Acidic residues" evidence="3">
    <location>
        <begin position="287"/>
        <end position="299"/>
    </location>
</feature>
<name>A0AAW0YTB5_9TREE</name>